<name>A0ABU7CY90_9TELE</name>
<comment type="caution">
    <text evidence="2">The sequence shown here is derived from an EMBL/GenBank/DDBJ whole genome shotgun (WGS) entry which is preliminary data.</text>
</comment>
<keyword evidence="3" id="KW-1185">Reference proteome</keyword>
<accession>A0ABU7CY90</accession>
<feature type="region of interest" description="Disordered" evidence="1">
    <location>
        <begin position="97"/>
        <end position="126"/>
    </location>
</feature>
<organism evidence="2 3">
    <name type="scientific">Characodon lateralis</name>
    <dbReference type="NCBI Taxonomy" id="208331"/>
    <lineage>
        <taxon>Eukaryota</taxon>
        <taxon>Metazoa</taxon>
        <taxon>Chordata</taxon>
        <taxon>Craniata</taxon>
        <taxon>Vertebrata</taxon>
        <taxon>Euteleostomi</taxon>
        <taxon>Actinopterygii</taxon>
        <taxon>Neopterygii</taxon>
        <taxon>Teleostei</taxon>
        <taxon>Neoteleostei</taxon>
        <taxon>Acanthomorphata</taxon>
        <taxon>Ovalentaria</taxon>
        <taxon>Atherinomorphae</taxon>
        <taxon>Cyprinodontiformes</taxon>
        <taxon>Goodeidae</taxon>
        <taxon>Characodon</taxon>
    </lineage>
</organism>
<gene>
    <name evidence="2" type="ORF">CHARACLAT_006320</name>
</gene>
<evidence type="ECO:0000313" key="3">
    <source>
        <dbReference type="Proteomes" id="UP001352852"/>
    </source>
</evidence>
<dbReference type="EMBL" id="JAHUTJ010008520">
    <property type="protein sequence ID" value="MED6266864.1"/>
    <property type="molecule type" value="Genomic_DNA"/>
</dbReference>
<evidence type="ECO:0000256" key="1">
    <source>
        <dbReference type="SAM" id="MobiDB-lite"/>
    </source>
</evidence>
<reference evidence="2 3" key="1">
    <citation type="submission" date="2021-06" db="EMBL/GenBank/DDBJ databases">
        <authorList>
            <person name="Palmer J.M."/>
        </authorList>
    </citation>
    <scope>NUCLEOTIDE SEQUENCE [LARGE SCALE GENOMIC DNA]</scope>
    <source>
        <strain evidence="2 3">CL_MEX2019</strain>
        <tissue evidence="2">Muscle</tissue>
    </source>
</reference>
<protein>
    <submittedName>
        <fullName evidence="2">Uncharacterized protein</fullName>
    </submittedName>
</protein>
<sequence>MNHAPALKTHTAGRTGLKPTKRKIKGILWKGRRRAGPPHLHWSRWRCQTGAELMGERQGKHCVSSGVHKKRGIQGEDGVSPQTFICHLKSCSEARRIGGREGDSCRGTVTSSFSEKHSRETRSGSS</sequence>
<proteinExistence type="predicted"/>
<feature type="compositionally biased region" description="Basic and acidic residues" evidence="1">
    <location>
        <begin position="114"/>
        <end position="126"/>
    </location>
</feature>
<dbReference type="Proteomes" id="UP001352852">
    <property type="component" value="Unassembled WGS sequence"/>
</dbReference>
<feature type="region of interest" description="Disordered" evidence="1">
    <location>
        <begin position="1"/>
        <end position="22"/>
    </location>
</feature>
<evidence type="ECO:0000313" key="2">
    <source>
        <dbReference type="EMBL" id="MED6266864.1"/>
    </source>
</evidence>